<comment type="caution">
    <text evidence="2">The sequence shown here is derived from an EMBL/GenBank/DDBJ whole genome shotgun (WGS) entry which is preliminary data.</text>
</comment>
<keyword evidence="3" id="KW-1185">Reference proteome</keyword>
<feature type="region of interest" description="Disordered" evidence="1">
    <location>
        <begin position="194"/>
        <end position="240"/>
    </location>
</feature>
<reference evidence="2" key="1">
    <citation type="submission" date="2023-11" db="EMBL/GenBank/DDBJ databases">
        <authorList>
            <person name="De Vega J J."/>
            <person name="De Vega J J."/>
        </authorList>
    </citation>
    <scope>NUCLEOTIDE SEQUENCE</scope>
</reference>
<dbReference type="AlphaFoldDB" id="A0AAD2GV21"/>
<accession>A0AAD2GV21</accession>
<feature type="compositionally biased region" description="Polar residues" evidence="1">
    <location>
        <begin position="77"/>
        <end position="89"/>
    </location>
</feature>
<sequence>MAIAFFSPTQNAAAAGAKATKTKTSIKVFVDSSRTRLADAAALSLFQDEAARRRGNSRTKRQCCSPEAPRPAPLQTPNPNLASNDTTTPAKRHSLLPFRRSSPPPSSGRKSPPTCTVSFASAGVTRPPPVACITFAPHAATENDIGKSAPVPIPSPMTEKGPRAVPFPTDEQISPLALDAPHVLQVPCRPRARTVHVQTPPRPATAAATAAPPPTRHRRTKSRRDFPVAPTPVAGKPVPPPTQAELRFLALVERSLRAYGAGVEHGWTLAELDIADKENARMHEDVMMTPAATSVELATQDARLADRLRAKLVAHGWRRGQHAGSGSVSSPPRPRGILLPSSPPSVAVLSGARDLRANTPAPKPKLRFVEAAADVGLPARPRSRSRSSGSTPDTLPVDALVARLLLKHGNPDALKIRRACVPSSRAGRQLAPPSPLRQVAHAV</sequence>
<feature type="compositionally biased region" description="Low complexity" evidence="1">
    <location>
        <begin position="227"/>
        <end position="236"/>
    </location>
</feature>
<organism evidence="2 3">
    <name type="scientific">Mycena citricolor</name>
    <dbReference type="NCBI Taxonomy" id="2018698"/>
    <lineage>
        <taxon>Eukaryota</taxon>
        <taxon>Fungi</taxon>
        <taxon>Dikarya</taxon>
        <taxon>Basidiomycota</taxon>
        <taxon>Agaricomycotina</taxon>
        <taxon>Agaricomycetes</taxon>
        <taxon>Agaricomycetidae</taxon>
        <taxon>Agaricales</taxon>
        <taxon>Marasmiineae</taxon>
        <taxon>Mycenaceae</taxon>
        <taxon>Mycena</taxon>
    </lineage>
</organism>
<evidence type="ECO:0000256" key="1">
    <source>
        <dbReference type="SAM" id="MobiDB-lite"/>
    </source>
</evidence>
<proteinExistence type="predicted"/>
<gene>
    <name evidence="2" type="ORF">MYCIT1_LOCUS3563</name>
</gene>
<evidence type="ECO:0000313" key="3">
    <source>
        <dbReference type="Proteomes" id="UP001295794"/>
    </source>
</evidence>
<dbReference type="Proteomes" id="UP001295794">
    <property type="component" value="Unassembled WGS sequence"/>
</dbReference>
<feature type="region of interest" description="Disordered" evidence="1">
    <location>
        <begin position="423"/>
        <end position="443"/>
    </location>
</feature>
<protein>
    <submittedName>
        <fullName evidence="2">Uncharacterized protein</fullName>
    </submittedName>
</protein>
<feature type="region of interest" description="Disordered" evidence="1">
    <location>
        <begin position="318"/>
        <end position="337"/>
    </location>
</feature>
<evidence type="ECO:0000313" key="2">
    <source>
        <dbReference type="EMBL" id="CAK5263857.1"/>
    </source>
</evidence>
<name>A0AAD2GV21_9AGAR</name>
<dbReference type="EMBL" id="CAVNYO010000045">
    <property type="protein sequence ID" value="CAK5263857.1"/>
    <property type="molecule type" value="Genomic_DNA"/>
</dbReference>
<feature type="compositionally biased region" description="Low complexity" evidence="1">
    <location>
        <begin position="324"/>
        <end position="337"/>
    </location>
</feature>
<feature type="compositionally biased region" description="Low complexity" evidence="1">
    <location>
        <begin position="95"/>
        <end position="113"/>
    </location>
</feature>
<feature type="region of interest" description="Disordered" evidence="1">
    <location>
        <begin position="51"/>
        <end position="114"/>
    </location>
</feature>